<dbReference type="AlphaFoldDB" id="A0A9X2W5Q9"/>
<reference evidence="2" key="1">
    <citation type="submission" date="2022-03" db="EMBL/GenBank/DDBJ databases">
        <title>Proposal of a novel genus Dryocolo and two novel species.</title>
        <authorList>
            <person name="Maddock D.W."/>
            <person name="Brady C.L."/>
            <person name="Denman S."/>
            <person name="Arnold D."/>
        </authorList>
    </citation>
    <scope>NUCLEOTIDE SEQUENCE</scope>
    <source>
        <strain evidence="2">H6W4</strain>
    </source>
</reference>
<feature type="transmembrane region" description="Helical" evidence="1">
    <location>
        <begin position="86"/>
        <end position="105"/>
    </location>
</feature>
<comment type="caution">
    <text evidence="2">The sequence shown here is derived from an EMBL/GenBank/DDBJ whole genome shotgun (WGS) entry which is preliminary data.</text>
</comment>
<keyword evidence="1" id="KW-0472">Membrane</keyword>
<evidence type="ECO:0000313" key="2">
    <source>
        <dbReference type="EMBL" id="MCT4700498.1"/>
    </source>
</evidence>
<accession>A0A9X2W5Q9</accession>
<dbReference type="Proteomes" id="UP001150641">
    <property type="component" value="Unassembled WGS sequence"/>
</dbReference>
<keyword evidence="3" id="KW-1185">Reference proteome</keyword>
<keyword evidence="1" id="KW-1133">Transmembrane helix</keyword>
<feature type="transmembrane region" description="Helical" evidence="1">
    <location>
        <begin position="58"/>
        <end position="80"/>
    </location>
</feature>
<protein>
    <submittedName>
        <fullName evidence="2">Uncharacterized protein</fullName>
    </submittedName>
</protein>
<gene>
    <name evidence="2" type="ORF">MUA00_01515</name>
</gene>
<keyword evidence="1" id="KW-0812">Transmembrane</keyword>
<proteinExistence type="predicted"/>
<feature type="transmembrane region" description="Helical" evidence="1">
    <location>
        <begin position="117"/>
        <end position="140"/>
    </location>
</feature>
<dbReference type="EMBL" id="JALHAP010000066">
    <property type="protein sequence ID" value="MCT4700498.1"/>
    <property type="molecule type" value="Genomic_DNA"/>
</dbReference>
<sequence>MDPNHSYQSIERPSSHCIVDVESPENTGLSSGDLNSKRVARDLQQGQYNRPPINTGGLLASSLVAGGVMGAGGFVLSRYVGDWTPLIYNGINGAVCGCYAGAQLAEYVTGEESKVALGAGSGLMAGAKLGIVINLIPIAVNSGSTTIAIVSGLSGAINGAFTGAAAYCHRQISRYSGSRSSSDALEQP</sequence>
<organism evidence="2 3">
    <name type="scientific">Dryocola boscaweniae</name>
    <dbReference type="NCBI Taxonomy" id="2925397"/>
    <lineage>
        <taxon>Bacteria</taxon>
        <taxon>Pseudomonadati</taxon>
        <taxon>Pseudomonadota</taxon>
        <taxon>Gammaproteobacteria</taxon>
        <taxon>Enterobacterales</taxon>
        <taxon>Enterobacteriaceae</taxon>
        <taxon>Dryocola</taxon>
    </lineage>
</organism>
<evidence type="ECO:0000256" key="1">
    <source>
        <dbReference type="SAM" id="Phobius"/>
    </source>
</evidence>
<name>A0A9X2W5Q9_9ENTR</name>
<dbReference type="RefSeq" id="WP_271121371.1">
    <property type="nucleotide sequence ID" value="NZ_JALHAN010000053.1"/>
</dbReference>
<evidence type="ECO:0000313" key="3">
    <source>
        <dbReference type="Proteomes" id="UP001150641"/>
    </source>
</evidence>
<feature type="transmembrane region" description="Helical" evidence="1">
    <location>
        <begin position="146"/>
        <end position="168"/>
    </location>
</feature>